<dbReference type="InterPro" id="IPR013830">
    <property type="entry name" value="SGNH_hydro"/>
</dbReference>
<accession>J9GM49</accession>
<dbReference type="SUPFAM" id="SSF52266">
    <property type="entry name" value="SGNH hydrolase"/>
    <property type="match status" value="2"/>
</dbReference>
<dbReference type="PANTHER" id="PTHR30383:SF5">
    <property type="entry name" value="SGNH HYDROLASE-TYPE ESTERASE DOMAIN-CONTAINING PROTEIN"/>
    <property type="match status" value="1"/>
</dbReference>
<protein>
    <submittedName>
        <fullName evidence="2">Sialate-O-acetyltransferase</fullName>
    </submittedName>
</protein>
<evidence type="ECO:0000259" key="1">
    <source>
        <dbReference type="Pfam" id="PF13472"/>
    </source>
</evidence>
<name>J9GM49_9ZZZZ</name>
<comment type="caution">
    <text evidence="2">The sequence shown here is derived from an EMBL/GenBank/DDBJ whole genome shotgun (WGS) entry which is preliminary data.</text>
</comment>
<dbReference type="GO" id="GO:0016740">
    <property type="term" value="F:transferase activity"/>
    <property type="evidence" value="ECO:0007669"/>
    <property type="project" value="UniProtKB-KW"/>
</dbReference>
<dbReference type="PANTHER" id="PTHR30383">
    <property type="entry name" value="THIOESTERASE 1/PROTEASE 1/LYSOPHOSPHOLIPASE L1"/>
    <property type="match status" value="1"/>
</dbReference>
<dbReference type="InterPro" id="IPR036514">
    <property type="entry name" value="SGNH_hydro_sf"/>
</dbReference>
<organism evidence="2">
    <name type="scientific">gut metagenome</name>
    <dbReference type="NCBI Taxonomy" id="749906"/>
    <lineage>
        <taxon>unclassified sequences</taxon>
        <taxon>metagenomes</taxon>
        <taxon>organismal metagenomes</taxon>
    </lineage>
</organism>
<feature type="domain" description="SGNH hydrolase-type esterase" evidence="1">
    <location>
        <begin position="282"/>
        <end position="390"/>
    </location>
</feature>
<gene>
    <name evidence="2" type="ORF">EVA_11000</name>
</gene>
<feature type="domain" description="SGNH hydrolase-type esterase" evidence="1">
    <location>
        <begin position="54"/>
        <end position="193"/>
    </location>
</feature>
<dbReference type="Pfam" id="PF13472">
    <property type="entry name" value="Lipase_GDSL_2"/>
    <property type="match status" value="2"/>
</dbReference>
<reference evidence="2" key="1">
    <citation type="journal article" date="2012" name="PLoS ONE">
        <title>Gene sets for utilization of primary and secondary nutrition supplies in the distal gut of endangered iberian lynx.</title>
        <authorList>
            <person name="Alcaide M."/>
            <person name="Messina E."/>
            <person name="Richter M."/>
            <person name="Bargiela R."/>
            <person name="Peplies J."/>
            <person name="Huws S.A."/>
            <person name="Newbold C.J."/>
            <person name="Golyshin P.N."/>
            <person name="Simon M.A."/>
            <person name="Lopez G."/>
            <person name="Yakimov M.M."/>
            <person name="Ferrer M."/>
        </authorList>
    </citation>
    <scope>NUCLEOTIDE SEQUENCE</scope>
</reference>
<dbReference type="InterPro" id="IPR051532">
    <property type="entry name" value="Ester_Hydrolysis_Enzymes"/>
</dbReference>
<evidence type="ECO:0000313" key="2">
    <source>
        <dbReference type="EMBL" id="EJX00890.1"/>
    </source>
</evidence>
<dbReference type="GO" id="GO:0004622">
    <property type="term" value="F:phosphatidylcholine lysophospholipase activity"/>
    <property type="evidence" value="ECO:0007669"/>
    <property type="project" value="TreeGrafter"/>
</dbReference>
<sequence>MIIGWLLCGFTMWADQPFRNHRYDVFKVLPVKRHHIVFMGNSITNMFEWWEAFGSDQRILNRGVSGAVTAEALANAEFIAKGKPAKVFLMMGTNDLGTKGMDTPEQVVENVRQLVDCFQRLSPKTQLYIQSILPSKSGIRTLEKEMATNRALQALCKEKSITYIDLWDDLISISENTTHTMDGLHLKASGYAIWCQKIQSYLGIASQLSSDVAARQQSGGSGGSYGMRNTYFSVLPVCPGDVLLIGDEMIHGGEWHELLQSKKIKNRGTGWGYPGPSLERTLQSLPCIFHSSDGNCDPAAVCLYAGVSDVNGSADLAIVVEKYIQIVTRIREYAPHTPIYVMGLQPTANAAVNSNRVQPFNAALQKIAGTTYIDLYTGFEENGIASPAYFEGNYLYGKGYLKVAGRLAKALNIKGVKAVKGR</sequence>
<dbReference type="AlphaFoldDB" id="J9GM49"/>
<proteinExistence type="predicted"/>
<dbReference type="Gene3D" id="3.40.50.1110">
    <property type="entry name" value="SGNH hydrolase"/>
    <property type="match status" value="2"/>
</dbReference>
<keyword evidence="2" id="KW-0808">Transferase</keyword>
<dbReference type="EMBL" id="AMCI01003185">
    <property type="protein sequence ID" value="EJX00890.1"/>
    <property type="molecule type" value="Genomic_DNA"/>
</dbReference>